<sequence>MSIGVCMLNCRGSNWDKRCSSVLVKETFGGSTAKMVSLTDWSVGASSIVIFRKTSVDTLTVDFFGAALLVPVYTYLLSVMPGNVWLEVSGCIVGAEFLGGSYIEILALSFNVSVKKGGVSVYCEVNSAIFVVV</sequence>
<evidence type="ECO:0000313" key="1">
    <source>
        <dbReference type="EMBL" id="CAG8469111.1"/>
    </source>
</evidence>
<comment type="caution">
    <text evidence="1">The sequence shown here is derived from an EMBL/GenBank/DDBJ whole genome shotgun (WGS) entry which is preliminary data.</text>
</comment>
<dbReference type="AlphaFoldDB" id="A0A9N8W2W4"/>
<dbReference type="Proteomes" id="UP000789405">
    <property type="component" value="Unassembled WGS sequence"/>
</dbReference>
<name>A0A9N8W2W4_9GLOM</name>
<organism evidence="1 2">
    <name type="scientific">Dentiscutata erythropus</name>
    <dbReference type="NCBI Taxonomy" id="1348616"/>
    <lineage>
        <taxon>Eukaryota</taxon>
        <taxon>Fungi</taxon>
        <taxon>Fungi incertae sedis</taxon>
        <taxon>Mucoromycota</taxon>
        <taxon>Glomeromycotina</taxon>
        <taxon>Glomeromycetes</taxon>
        <taxon>Diversisporales</taxon>
        <taxon>Gigasporaceae</taxon>
        <taxon>Dentiscutata</taxon>
    </lineage>
</organism>
<evidence type="ECO:0000313" key="2">
    <source>
        <dbReference type="Proteomes" id="UP000789405"/>
    </source>
</evidence>
<protein>
    <submittedName>
        <fullName evidence="1">18617_t:CDS:1</fullName>
    </submittedName>
</protein>
<reference evidence="1" key="1">
    <citation type="submission" date="2021-06" db="EMBL/GenBank/DDBJ databases">
        <authorList>
            <person name="Kallberg Y."/>
            <person name="Tangrot J."/>
            <person name="Rosling A."/>
        </authorList>
    </citation>
    <scope>NUCLEOTIDE SEQUENCE</scope>
    <source>
        <strain evidence="1">MA453B</strain>
    </source>
</reference>
<proteinExistence type="predicted"/>
<gene>
    <name evidence="1" type="ORF">DERYTH_LOCUS1369</name>
</gene>
<dbReference type="EMBL" id="CAJVPY010000378">
    <property type="protein sequence ID" value="CAG8469111.1"/>
    <property type="molecule type" value="Genomic_DNA"/>
</dbReference>
<keyword evidence="2" id="KW-1185">Reference proteome</keyword>
<accession>A0A9N8W2W4</accession>